<evidence type="ECO:0000256" key="2">
    <source>
        <dbReference type="ARBA" id="ARBA00005179"/>
    </source>
</evidence>
<keyword evidence="10" id="KW-1185">Reference proteome</keyword>
<evidence type="ECO:0008006" key="11">
    <source>
        <dbReference type="Google" id="ProtNLM"/>
    </source>
</evidence>
<dbReference type="GO" id="GO:0004497">
    <property type="term" value="F:monooxygenase activity"/>
    <property type="evidence" value="ECO:0007669"/>
    <property type="project" value="UniProtKB-KW"/>
</dbReference>
<evidence type="ECO:0000256" key="4">
    <source>
        <dbReference type="ARBA" id="ARBA00022723"/>
    </source>
</evidence>
<evidence type="ECO:0000313" key="10">
    <source>
        <dbReference type="Proteomes" id="UP000054477"/>
    </source>
</evidence>
<dbReference type="STRING" id="1095629.A0A0C9XI03"/>
<comment type="similarity">
    <text evidence="3 8">Belongs to the cytochrome P450 family.</text>
</comment>
<dbReference type="PANTHER" id="PTHR24305">
    <property type="entry name" value="CYTOCHROME P450"/>
    <property type="match status" value="1"/>
</dbReference>
<dbReference type="GO" id="GO:0020037">
    <property type="term" value="F:heme binding"/>
    <property type="evidence" value="ECO:0007669"/>
    <property type="project" value="InterPro"/>
</dbReference>
<reference evidence="9 10" key="1">
    <citation type="submission" date="2014-04" db="EMBL/GenBank/DDBJ databases">
        <authorList>
            <consortium name="DOE Joint Genome Institute"/>
            <person name="Kuo A."/>
            <person name="Kohler A."/>
            <person name="Nagy L.G."/>
            <person name="Floudas D."/>
            <person name="Copeland A."/>
            <person name="Barry K.W."/>
            <person name="Cichocki N."/>
            <person name="Veneault-Fourrey C."/>
            <person name="LaButti K."/>
            <person name="Lindquist E.A."/>
            <person name="Lipzen A."/>
            <person name="Lundell T."/>
            <person name="Morin E."/>
            <person name="Murat C."/>
            <person name="Sun H."/>
            <person name="Tunlid A."/>
            <person name="Henrissat B."/>
            <person name="Grigoriev I.V."/>
            <person name="Hibbett D.S."/>
            <person name="Martin F."/>
            <person name="Nordberg H.P."/>
            <person name="Cantor M.N."/>
            <person name="Hua S.X."/>
        </authorList>
    </citation>
    <scope>NUCLEOTIDE SEQUENCE [LARGE SCALE GENOMIC DNA]</scope>
    <source>
        <strain evidence="9 10">LaAM-08-1</strain>
    </source>
</reference>
<dbReference type="InterPro" id="IPR017972">
    <property type="entry name" value="Cyt_P450_CS"/>
</dbReference>
<dbReference type="PRINTS" id="PR00463">
    <property type="entry name" value="EP450I"/>
</dbReference>
<dbReference type="PANTHER" id="PTHR24305:SF157">
    <property type="entry name" value="N-ACETYLTRYPTOPHAN 6-HYDROXYLASE IVOC-RELATED"/>
    <property type="match status" value="1"/>
</dbReference>
<dbReference type="GO" id="GO:0016705">
    <property type="term" value="F:oxidoreductase activity, acting on paired donors, with incorporation or reduction of molecular oxygen"/>
    <property type="evidence" value="ECO:0007669"/>
    <property type="project" value="InterPro"/>
</dbReference>
<dbReference type="Gene3D" id="1.10.630.10">
    <property type="entry name" value="Cytochrome P450"/>
    <property type="match status" value="1"/>
</dbReference>
<dbReference type="InterPro" id="IPR001128">
    <property type="entry name" value="Cyt_P450"/>
</dbReference>
<gene>
    <name evidence="9" type="ORF">K443DRAFT_412376</name>
</gene>
<evidence type="ECO:0000256" key="3">
    <source>
        <dbReference type="ARBA" id="ARBA00010617"/>
    </source>
</evidence>
<keyword evidence="7 8" id="KW-0349">Heme</keyword>
<dbReference type="PRINTS" id="PR00385">
    <property type="entry name" value="P450"/>
</dbReference>
<evidence type="ECO:0000256" key="6">
    <source>
        <dbReference type="ARBA" id="ARBA00023004"/>
    </source>
</evidence>
<keyword evidence="4 7" id="KW-0479">Metal-binding</keyword>
<dbReference type="CDD" id="cd11062">
    <property type="entry name" value="CYP58-like"/>
    <property type="match status" value="1"/>
</dbReference>
<keyword evidence="5 8" id="KW-0560">Oxidoreductase</keyword>
<keyword evidence="8" id="KW-0503">Monooxygenase</keyword>
<evidence type="ECO:0000256" key="8">
    <source>
        <dbReference type="RuleBase" id="RU000461"/>
    </source>
</evidence>
<dbReference type="InterPro" id="IPR002401">
    <property type="entry name" value="Cyt_P450_E_grp-I"/>
</dbReference>
<organism evidence="9 10">
    <name type="scientific">Laccaria amethystina LaAM-08-1</name>
    <dbReference type="NCBI Taxonomy" id="1095629"/>
    <lineage>
        <taxon>Eukaryota</taxon>
        <taxon>Fungi</taxon>
        <taxon>Dikarya</taxon>
        <taxon>Basidiomycota</taxon>
        <taxon>Agaricomycotina</taxon>
        <taxon>Agaricomycetes</taxon>
        <taxon>Agaricomycetidae</taxon>
        <taxon>Agaricales</taxon>
        <taxon>Agaricineae</taxon>
        <taxon>Hydnangiaceae</taxon>
        <taxon>Laccaria</taxon>
    </lineage>
</organism>
<sequence>MLDSYWNVAASVGCASLLALTIQTVRRLFFHPLTKYPGPPLAAVTLWYKAYFDIVMDGGWAEHLEYLHEVYGSCILRVAPNELHFSDPRAYNEIYGMGTKYTKQPALYSSFATDLSVFAMFDHHEATQRRNLIGPFFSRRSILNLENAVQSKIDLLITRLLEYQYLKKSANLDLAFRSTSLEIITSYCFGRSSNALDSCDFQNGILTAIDQTLPMIWVFKHFPLIKHLLLGVPESLASILKPSTTGILAQRKQMGAQIDAILKDPSSLKHADHETIYHYFLTPQPENQRLPPITREWLLDEGLYMRFAGSDTVGNTCTVATYHILANKDVRDRLAQEVKEAWPEKDAPASYETLERLPYLTAVIKESLRMAHGIVTPLPRIVGPTDVEIAGAVIPAGTVVSQGATIVHRNPEIFPEPTVFNPERWLQEGSQDLDKYLVSFSKGPRSCLGINLAWCELYLIIGTIFRKLDLTPDNATIENISFREYFVPVHRGRHFHAFVKPTAD</sequence>
<evidence type="ECO:0000256" key="7">
    <source>
        <dbReference type="PIRSR" id="PIRSR602401-1"/>
    </source>
</evidence>
<dbReference type="AlphaFoldDB" id="A0A0C9XI03"/>
<evidence type="ECO:0000313" key="9">
    <source>
        <dbReference type="EMBL" id="KIK04596.1"/>
    </source>
</evidence>
<evidence type="ECO:0000256" key="5">
    <source>
        <dbReference type="ARBA" id="ARBA00023002"/>
    </source>
</evidence>
<keyword evidence="6 7" id="KW-0408">Iron</keyword>
<dbReference type="InterPro" id="IPR036396">
    <property type="entry name" value="Cyt_P450_sf"/>
</dbReference>
<dbReference type="GO" id="GO:0005506">
    <property type="term" value="F:iron ion binding"/>
    <property type="evidence" value="ECO:0007669"/>
    <property type="project" value="InterPro"/>
</dbReference>
<comment type="cofactor">
    <cofactor evidence="1 7">
        <name>heme</name>
        <dbReference type="ChEBI" id="CHEBI:30413"/>
    </cofactor>
</comment>
<protein>
    <recommendedName>
        <fullName evidence="11">Cytochrome P450</fullName>
    </recommendedName>
</protein>
<dbReference type="InterPro" id="IPR050121">
    <property type="entry name" value="Cytochrome_P450_monoxygenase"/>
</dbReference>
<reference evidence="10" key="2">
    <citation type="submission" date="2015-01" db="EMBL/GenBank/DDBJ databases">
        <title>Evolutionary Origins and Diversification of the Mycorrhizal Mutualists.</title>
        <authorList>
            <consortium name="DOE Joint Genome Institute"/>
            <consortium name="Mycorrhizal Genomics Consortium"/>
            <person name="Kohler A."/>
            <person name="Kuo A."/>
            <person name="Nagy L.G."/>
            <person name="Floudas D."/>
            <person name="Copeland A."/>
            <person name="Barry K.W."/>
            <person name="Cichocki N."/>
            <person name="Veneault-Fourrey C."/>
            <person name="LaButti K."/>
            <person name="Lindquist E.A."/>
            <person name="Lipzen A."/>
            <person name="Lundell T."/>
            <person name="Morin E."/>
            <person name="Murat C."/>
            <person name="Riley R."/>
            <person name="Ohm R."/>
            <person name="Sun H."/>
            <person name="Tunlid A."/>
            <person name="Henrissat B."/>
            <person name="Grigoriev I.V."/>
            <person name="Hibbett D.S."/>
            <person name="Martin F."/>
        </authorList>
    </citation>
    <scope>NUCLEOTIDE SEQUENCE [LARGE SCALE GENOMIC DNA]</scope>
    <source>
        <strain evidence="10">LaAM-08-1</strain>
    </source>
</reference>
<dbReference type="Pfam" id="PF00067">
    <property type="entry name" value="p450"/>
    <property type="match status" value="1"/>
</dbReference>
<name>A0A0C9XI03_9AGAR</name>
<accession>A0A0C9XI03</accession>
<comment type="pathway">
    <text evidence="2">Secondary metabolite biosynthesis.</text>
</comment>
<dbReference type="EMBL" id="KN838568">
    <property type="protein sequence ID" value="KIK04596.1"/>
    <property type="molecule type" value="Genomic_DNA"/>
</dbReference>
<dbReference type="PROSITE" id="PS00086">
    <property type="entry name" value="CYTOCHROME_P450"/>
    <property type="match status" value="1"/>
</dbReference>
<feature type="binding site" description="axial binding residue" evidence="7">
    <location>
        <position position="447"/>
    </location>
    <ligand>
        <name>heme</name>
        <dbReference type="ChEBI" id="CHEBI:30413"/>
    </ligand>
    <ligandPart>
        <name>Fe</name>
        <dbReference type="ChEBI" id="CHEBI:18248"/>
    </ligandPart>
</feature>
<dbReference type="Proteomes" id="UP000054477">
    <property type="component" value="Unassembled WGS sequence"/>
</dbReference>
<dbReference type="OrthoDB" id="1470350at2759"/>
<proteinExistence type="inferred from homology"/>
<dbReference type="HOGENOM" id="CLU_001570_14_4_1"/>
<dbReference type="SUPFAM" id="SSF48264">
    <property type="entry name" value="Cytochrome P450"/>
    <property type="match status" value="1"/>
</dbReference>
<evidence type="ECO:0000256" key="1">
    <source>
        <dbReference type="ARBA" id="ARBA00001971"/>
    </source>
</evidence>